<organism evidence="1 2">
    <name type="scientific">Actinomadura meyerae</name>
    <dbReference type="NCBI Taxonomy" id="240840"/>
    <lineage>
        <taxon>Bacteria</taxon>
        <taxon>Bacillati</taxon>
        <taxon>Actinomycetota</taxon>
        <taxon>Actinomycetes</taxon>
        <taxon>Streptosporangiales</taxon>
        <taxon>Thermomonosporaceae</taxon>
        <taxon>Actinomadura</taxon>
    </lineage>
</organism>
<dbReference type="AlphaFoldDB" id="A0A239P8T5"/>
<dbReference type="Proteomes" id="UP000198318">
    <property type="component" value="Unassembled WGS sequence"/>
</dbReference>
<evidence type="ECO:0000313" key="2">
    <source>
        <dbReference type="Proteomes" id="UP000198318"/>
    </source>
</evidence>
<reference evidence="1 2" key="1">
    <citation type="submission" date="2017-06" db="EMBL/GenBank/DDBJ databases">
        <authorList>
            <person name="Kim H.J."/>
            <person name="Triplett B.A."/>
        </authorList>
    </citation>
    <scope>NUCLEOTIDE SEQUENCE [LARGE SCALE GENOMIC DNA]</scope>
    <source>
        <strain evidence="1 2">DSM 44715</strain>
    </source>
</reference>
<keyword evidence="2" id="KW-1185">Reference proteome</keyword>
<accession>A0A239P8T5</accession>
<protein>
    <submittedName>
        <fullName evidence="1">Uncharacterized protein</fullName>
    </submittedName>
</protein>
<proteinExistence type="predicted"/>
<evidence type="ECO:0000313" key="1">
    <source>
        <dbReference type="EMBL" id="SNT63124.1"/>
    </source>
</evidence>
<sequence>MLVRRHESHCLGTFDRQGSPPWNRLPFGHFPK</sequence>
<gene>
    <name evidence="1" type="ORF">SAMN05443665_10922</name>
</gene>
<dbReference type="EMBL" id="FZOR01000092">
    <property type="protein sequence ID" value="SNT63124.1"/>
    <property type="molecule type" value="Genomic_DNA"/>
</dbReference>
<name>A0A239P8T5_9ACTN</name>